<keyword evidence="2" id="KW-1185">Reference proteome</keyword>
<evidence type="ECO:0000313" key="2">
    <source>
        <dbReference type="Proteomes" id="UP001060085"/>
    </source>
</evidence>
<proteinExistence type="predicted"/>
<reference evidence="2" key="1">
    <citation type="journal article" date="2023" name="Nat. Plants">
        <title>Single-cell RNA sequencing provides a high-resolution roadmap for understanding the multicellular compartmentation of specialized metabolism.</title>
        <authorList>
            <person name="Sun S."/>
            <person name="Shen X."/>
            <person name="Li Y."/>
            <person name="Li Y."/>
            <person name="Wang S."/>
            <person name="Li R."/>
            <person name="Zhang H."/>
            <person name="Shen G."/>
            <person name="Guo B."/>
            <person name="Wei J."/>
            <person name="Xu J."/>
            <person name="St-Pierre B."/>
            <person name="Chen S."/>
            <person name="Sun C."/>
        </authorList>
    </citation>
    <scope>NUCLEOTIDE SEQUENCE [LARGE SCALE GENOMIC DNA]</scope>
</reference>
<dbReference type="Proteomes" id="UP001060085">
    <property type="component" value="Linkage Group LG06"/>
</dbReference>
<comment type="caution">
    <text evidence="1">The sequence shown here is derived from an EMBL/GenBank/DDBJ whole genome shotgun (WGS) entry which is preliminary data.</text>
</comment>
<protein>
    <submittedName>
        <fullName evidence="1">Uncharacterized protein</fullName>
    </submittedName>
</protein>
<gene>
    <name evidence="1" type="ORF">M9H77_29384</name>
</gene>
<organism evidence="1 2">
    <name type="scientific">Catharanthus roseus</name>
    <name type="common">Madagascar periwinkle</name>
    <name type="synonym">Vinca rosea</name>
    <dbReference type="NCBI Taxonomy" id="4058"/>
    <lineage>
        <taxon>Eukaryota</taxon>
        <taxon>Viridiplantae</taxon>
        <taxon>Streptophyta</taxon>
        <taxon>Embryophyta</taxon>
        <taxon>Tracheophyta</taxon>
        <taxon>Spermatophyta</taxon>
        <taxon>Magnoliopsida</taxon>
        <taxon>eudicotyledons</taxon>
        <taxon>Gunneridae</taxon>
        <taxon>Pentapetalae</taxon>
        <taxon>asterids</taxon>
        <taxon>lamiids</taxon>
        <taxon>Gentianales</taxon>
        <taxon>Apocynaceae</taxon>
        <taxon>Rauvolfioideae</taxon>
        <taxon>Vinceae</taxon>
        <taxon>Catharanthinae</taxon>
        <taxon>Catharanthus</taxon>
    </lineage>
</organism>
<name>A0ACC0AJ06_CATRO</name>
<sequence length="68" mass="7804">MADREYETMRRVGVPAMTLTGLKGEFWFDGLNSVSSFCSVHVQSCVSKLAQSSHLDIEFYTMKLFAWY</sequence>
<accession>A0ACC0AJ06</accession>
<evidence type="ECO:0000313" key="1">
    <source>
        <dbReference type="EMBL" id="KAI5660591.1"/>
    </source>
</evidence>
<dbReference type="EMBL" id="CM044706">
    <property type="protein sequence ID" value="KAI5660591.1"/>
    <property type="molecule type" value="Genomic_DNA"/>
</dbReference>